<gene>
    <name evidence="1" type="ORF">N7509_004300</name>
</gene>
<dbReference type="EMBL" id="JAPZBU010000005">
    <property type="protein sequence ID" value="KAJ5404429.1"/>
    <property type="molecule type" value="Genomic_DNA"/>
</dbReference>
<evidence type="ECO:0000313" key="1">
    <source>
        <dbReference type="EMBL" id="KAJ5404429.1"/>
    </source>
</evidence>
<proteinExistence type="predicted"/>
<reference evidence="1" key="1">
    <citation type="submission" date="2022-12" db="EMBL/GenBank/DDBJ databases">
        <authorList>
            <person name="Petersen C."/>
        </authorList>
    </citation>
    <scope>NUCLEOTIDE SEQUENCE</scope>
    <source>
        <strain evidence="1">IBT 29677</strain>
    </source>
</reference>
<dbReference type="Proteomes" id="UP001147747">
    <property type="component" value="Unassembled WGS sequence"/>
</dbReference>
<organism evidence="1 2">
    <name type="scientific">Penicillium cosmopolitanum</name>
    <dbReference type="NCBI Taxonomy" id="1131564"/>
    <lineage>
        <taxon>Eukaryota</taxon>
        <taxon>Fungi</taxon>
        <taxon>Dikarya</taxon>
        <taxon>Ascomycota</taxon>
        <taxon>Pezizomycotina</taxon>
        <taxon>Eurotiomycetes</taxon>
        <taxon>Eurotiomycetidae</taxon>
        <taxon>Eurotiales</taxon>
        <taxon>Aspergillaceae</taxon>
        <taxon>Penicillium</taxon>
    </lineage>
</organism>
<evidence type="ECO:0000313" key="2">
    <source>
        <dbReference type="Proteomes" id="UP001147747"/>
    </source>
</evidence>
<keyword evidence="2" id="KW-1185">Reference proteome</keyword>
<protein>
    <submittedName>
        <fullName evidence="1">Uncharacterized protein</fullName>
    </submittedName>
</protein>
<sequence>MRPECLLALEVDPGEALVEEALRGKKEGKEKRVVKGEKGGREKKVEKVKKAEMVEVALAAVTVVEVLAQEVRALGELVPVELELAAAVASGVPVGLALGELAVEEQVQVVLAQEENLLAVPEVKMAKKTGFKTGLVVVRLEAKTKEALEEVPLEAAEMEVKVKAGVLVANSKAVPWEVPSEAAALEVREDNKVALEVVLKVEA</sequence>
<dbReference type="GeneID" id="81367917"/>
<comment type="caution">
    <text evidence="1">The sequence shown here is derived from an EMBL/GenBank/DDBJ whole genome shotgun (WGS) entry which is preliminary data.</text>
</comment>
<reference evidence="1" key="2">
    <citation type="journal article" date="2023" name="IMA Fungus">
        <title>Comparative genomic study of the Penicillium genus elucidates a diverse pangenome and 15 lateral gene transfer events.</title>
        <authorList>
            <person name="Petersen C."/>
            <person name="Sorensen T."/>
            <person name="Nielsen M.R."/>
            <person name="Sondergaard T.E."/>
            <person name="Sorensen J.L."/>
            <person name="Fitzpatrick D.A."/>
            <person name="Frisvad J.C."/>
            <person name="Nielsen K.L."/>
        </authorList>
    </citation>
    <scope>NUCLEOTIDE SEQUENCE</scope>
    <source>
        <strain evidence="1">IBT 29677</strain>
    </source>
</reference>
<dbReference type="RefSeq" id="XP_056491671.1">
    <property type="nucleotide sequence ID" value="XM_056628937.1"/>
</dbReference>
<accession>A0A9X0BCA9</accession>
<name>A0A9X0BCA9_9EURO</name>
<dbReference type="AlphaFoldDB" id="A0A9X0BCA9"/>